<evidence type="ECO:0000256" key="8">
    <source>
        <dbReference type="SAM" id="MobiDB-lite"/>
    </source>
</evidence>
<evidence type="ECO:0000256" key="1">
    <source>
        <dbReference type="ARBA" id="ARBA00006540"/>
    </source>
</evidence>
<dbReference type="AlphaFoldDB" id="A0A1F5K870"/>
<dbReference type="InterPro" id="IPR009000">
    <property type="entry name" value="Transl_B-barrel_sf"/>
</dbReference>
<organism evidence="9 10">
    <name type="scientific">Candidatus Daviesbacteria bacterium RIFCSPHIGHO2_12_FULL_43_11</name>
    <dbReference type="NCBI Taxonomy" id="1797780"/>
    <lineage>
        <taxon>Bacteria</taxon>
        <taxon>Candidatus Daviesiibacteriota</taxon>
    </lineage>
</organism>
<dbReference type="Gene3D" id="3.30.160.810">
    <property type="match status" value="1"/>
</dbReference>
<evidence type="ECO:0000256" key="2">
    <source>
        <dbReference type="ARBA" id="ARBA00022730"/>
    </source>
</evidence>
<dbReference type="GO" id="GO:0003735">
    <property type="term" value="F:structural constituent of ribosome"/>
    <property type="evidence" value="ECO:0007669"/>
    <property type="project" value="UniProtKB-UniRule"/>
</dbReference>
<dbReference type="Pfam" id="PF00297">
    <property type="entry name" value="Ribosomal_L3"/>
    <property type="match status" value="1"/>
</dbReference>
<feature type="region of interest" description="Disordered" evidence="8">
    <location>
        <begin position="223"/>
        <end position="271"/>
    </location>
</feature>
<comment type="caution">
    <text evidence="9">The sequence shown here is derived from an EMBL/GenBank/DDBJ whole genome shotgun (WGS) entry which is preliminary data.</text>
</comment>
<evidence type="ECO:0000313" key="10">
    <source>
        <dbReference type="Proteomes" id="UP000176405"/>
    </source>
</evidence>
<evidence type="ECO:0000256" key="4">
    <source>
        <dbReference type="ARBA" id="ARBA00022980"/>
    </source>
</evidence>
<dbReference type="PANTHER" id="PTHR11229:SF16">
    <property type="entry name" value="LARGE RIBOSOMAL SUBUNIT PROTEIN UL3C"/>
    <property type="match status" value="1"/>
</dbReference>
<dbReference type="STRING" id="1797780.A3E45_02145"/>
<dbReference type="Gene3D" id="2.40.30.10">
    <property type="entry name" value="Translation factors"/>
    <property type="match status" value="1"/>
</dbReference>
<dbReference type="InterPro" id="IPR019927">
    <property type="entry name" value="Ribosomal_uL3_bac/org-type"/>
</dbReference>
<evidence type="ECO:0000313" key="9">
    <source>
        <dbReference type="EMBL" id="OGE37025.1"/>
    </source>
</evidence>
<proteinExistence type="inferred from homology"/>
<feature type="compositionally biased region" description="Basic and acidic residues" evidence="8">
    <location>
        <begin position="260"/>
        <end position="271"/>
    </location>
</feature>
<dbReference type="EMBL" id="MFDH01000003">
    <property type="protein sequence ID" value="OGE37025.1"/>
    <property type="molecule type" value="Genomic_DNA"/>
</dbReference>
<comment type="subunit">
    <text evidence="7">Part of the 50S ribosomal subunit. Forms a cluster with proteins L14 and L19.</text>
</comment>
<keyword evidence="3 7" id="KW-0694">RNA-binding</keyword>
<keyword evidence="2 7" id="KW-0699">rRNA-binding</keyword>
<dbReference type="GO" id="GO:0022625">
    <property type="term" value="C:cytosolic large ribosomal subunit"/>
    <property type="evidence" value="ECO:0007669"/>
    <property type="project" value="TreeGrafter"/>
</dbReference>
<dbReference type="InterPro" id="IPR000597">
    <property type="entry name" value="Ribosomal_uL3"/>
</dbReference>
<feature type="compositionally biased region" description="Acidic residues" evidence="8">
    <location>
        <begin position="230"/>
        <end position="241"/>
    </location>
</feature>
<dbReference type="NCBIfam" id="TIGR03625">
    <property type="entry name" value="L3_bact"/>
    <property type="match status" value="1"/>
</dbReference>
<feature type="compositionally biased region" description="Acidic residues" evidence="8">
    <location>
        <begin position="249"/>
        <end position="259"/>
    </location>
</feature>
<gene>
    <name evidence="7" type="primary">rplC</name>
    <name evidence="9" type="ORF">A3E45_02145</name>
</gene>
<dbReference type="SUPFAM" id="SSF50447">
    <property type="entry name" value="Translation proteins"/>
    <property type="match status" value="1"/>
</dbReference>
<accession>A0A1F5K870</accession>
<name>A0A1F5K870_9BACT</name>
<dbReference type="Proteomes" id="UP000176405">
    <property type="component" value="Unassembled WGS sequence"/>
</dbReference>
<dbReference type="GO" id="GO:0006412">
    <property type="term" value="P:translation"/>
    <property type="evidence" value="ECO:0007669"/>
    <property type="project" value="UniProtKB-UniRule"/>
</dbReference>
<dbReference type="GO" id="GO:0019843">
    <property type="term" value="F:rRNA binding"/>
    <property type="evidence" value="ECO:0007669"/>
    <property type="project" value="UniProtKB-UniRule"/>
</dbReference>
<feature type="region of interest" description="Disordered" evidence="8">
    <location>
        <begin position="126"/>
        <end position="166"/>
    </location>
</feature>
<evidence type="ECO:0000256" key="5">
    <source>
        <dbReference type="ARBA" id="ARBA00023274"/>
    </source>
</evidence>
<evidence type="ECO:0000256" key="6">
    <source>
        <dbReference type="ARBA" id="ARBA00035243"/>
    </source>
</evidence>
<dbReference type="PANTHER" id="PTHR11229">
    <property type="entry name" value="50S RIBOSOMAL PROTEIN L3"/>
    <property type="match status" value="1"/>
</dbReference>
<dbReference type="HAMAP" id="MF_01325_B">
    <property type="entry name" value="Ribosomal_uL3_B"/>
    <property type="match status" value="1"/>
</dbReference>
<keyword evidence="5 7" id="KW-0687">Ribonucleoprotein</keyword>
<dbReference type="FunFam" id="2.40.30.10:FF:000004">
    <property type="entry name" value="50S ribosomal protein L3"/>
    <property type="match status" value="1"/>
</dbReference>
<evidence type="ECO:0000256" key="7">
    <source>
        <dbReference type="HAMAP-Rule" id="MF_01325"/>
    </source>
</evidence>
<evidence type="ECO:0000256" key="3">
    <source>
        <dbReference type="ARBA" id="ARBA00022884"/>
    </source>
</evidence>
<comment type="similarity">
    <text evidence="1 7">Belongs to the universal ribosomal protein uL3 family.</text>
</comment>
<protein>
    <recommendedName>
        <fullName evidence="6 7">Large ribosomal subunit protein uL3</fullName>
    </recommendedName>
</protein>
<comment type="function">
    <text evidence="7">One of the primary rRNA binding proteins, it binds directly near the 3'-end of the 23S rRNA, where it nucleates assembly of the 50S subunit.</text>
</comment>
<reference evidence="9 10" key="1">
    <citation type="journal article" date="2016" name="Nat. Commun.">
        <title>Thousands of microbial genomes shed light on interconnected biogeochemical processes in an aquifer system.</title>
        <authorList>
            <person name="Anantharaman K."/>
            <person name="Brown C.T."/>
            <person name="Hug L.A."/>
            <person name="Sharon I."/>
            <person name="Castelle C.J."/>
            <person name="Probst A.J."/>
            <person name="Thomas B.C."/>
            <person name="Singh A."/>
            <person name="Wilkins M.J."/>
            <person name="Karaoz U."/>
            <person name="Brodie E.L."/>
            <person name="Williams K.H."/>
            <person name="Hubbard S.S."/>
            <person name="Banfield J.F."/>
        </authorList>
    </citation>
    <scope>NUCLEOTIDE SEQUENCE [LARGE SCALE GENOMIC DNA]</scope>
</reference>
<sequence>MINTLLGIKKQMTSTYDARGRRVGATVIEISPNSVTQVKTKDGKDGYNAIQLGFGTKKSTKKPQIGHAKAAGVEGKIRWFREVPTSPRFRGVSSDEVATDIKPGQEILVGQVFSVGDSVKVTGTSKGRGFAGGMKRHGFHGGPKTHGQSDRSRAPGSIGSGTTPGRVLKGKKMAGHMGVGTVSVRGLEVVALDKKNNLLTVKGAVPGFSGSLLVVTKLGRIKGYTPPPEEKEEEEPSDAEALEGKEQDELNVENQEEQVVEVKEGGENAES</sequence>
<keyword evidence="4 7" id="KW-0689">Ribosomal protein</keyword>